<evidence type="ECO:0000313" key="3">
    <source>
        <dbReference type="Proteomes" id="UP000604765"/>
    </source>
</evidence>
<organism evidence="2 3">
    <name type="scientific">Lentilactobacillus fungorum</name>
    <dbReference type="NCBI Taxonomy" id="2201250"/>
    <lineage>
        <taxon>Bacteria</taxon>
        <taxon>Bacillati</taxon>
        <taxon>Bacillota</taxon>
        <taxon>Bacilli</taxon>
        <taxon>Lactobacillales</taxon>
        <taxon>Lactobacillaceae</taxon>
        <taxon>Lentilactobacillus</taxon>
    </lineage>
</organism>
<evidence type="ECO:0000313" key="2">
    <source>
        <dbReference type="EMBL" id="GHP13541.1"/>
    </source>
</evidence>
<protein>
    <recommendedName>
        <fullName evidence="4">DUF3899 domain-containing protein</fullName>
    </recommendedName>
</protein>
<keyword evidence="1" id="KW-0812">Transmembrane</keyword>
<sequence length="98" mass="11262">MAFRRVAFLVSTILCVVILFFSINLGLLAMTILFAWATYQLLIKRDYTLLATTSLTGKEYRNLDKATVKRYQLVAYWVGWLFLVITILIVIIGIVINQ</sequence>
<name>A0ABQ3VZT6_9LACO</name>
<dbReference type="RefSeq" id="WP_203629580.1">
    <property type="nucleotide sequence ID" value="NZ_BNJR01000010.1"/>
</dbReference>
<reference evidence="2 3" key="1">
    <citation type="journal article" date="2021" name="Int. J. Syst. Evol. Microbiol.">
        <title>Lentilactobacillus fungorum sp. nov., isolated from spent mushroom substrates.</title>
        <authorList>
            <person name="Tohno M."/>
            <person name="Tanizawa Y."/>
            <person name="Kojima Y."/>
            <person name="Sakamoto M."/>
            <person name="Ohkuma M."/>
            <person name="Kobayashi H."/>
        </authorList>
    </citation>
    <scope>NUCLEOTIDE SEQUENCE [LARGE SCALE GENOMIC DNA]</scope>
    <source>
        <strain evidence="2 3">YK48G</strain>
    </source>
</reference>
<gene>
    <name evidence="2" type="ORF">YK48G_09660</name>
</gene>
<evidence type="ECO:0008006" key="4">
    <source>
        <dbReference type="Google" id="ProtNLM"/>
    </source>
</evidence>
<comment type="caution">
    <text evidence="2">The sequence shown here is derived from an EMBL/GenBank/DDBJ whole genome shotgun (WGS) entry which is preliminary data.</text>
</comment>
<dbReference type="Proteomes" id="UP000604765">
    <property type="component" value="Unassembled WGS sequence"/>
</dbReference>
<feature type="transmembrane region" description="Helical" evidence="1">
    <location>
        <begin position="6"/>
        <end position="36"/>
    </location>
</feature>
<accession>A0ABQ3VZT6</accession>
<feature type="transmembrane region" description="Helical" evidence="1">
    <location>
        <begin position="73"/>
        <end position="96"/>
    </location>
</feature>
<keyword evidence="1" id="KW-0472">Membrane</keyword>
<keyword evidence="1" id="KW-1133">Transmembrane helix</keyword>
<dbReference type="EMBL" id="BNJR01000010">
    <property type="protein sequence ID" value="GHP13541.1"/>
    <property type="molecule type" value="Genomic_DNA"/>
</dbReference>
<evidence type="ECO:0000256" key="1">
    <source>
        <dbReference type="SAM" id="Phobius"/>
    </source>
</evidence>
<proteinExistence type="predicted"/>
<keyword evidence="3" id="KW-1185">Reference proteome</keyword>